<evidence type="ECO:0000259" key="19">
    <source>
        <dbReference type="Pfam" id="PF13614"/>
    </source>
</evidence>
<comment type="catalytic activity">
    <reaction evidence="15">
        <text>L-tyrosyl-[protein] + ATP = O-phospho-L-tyrosyl-[protein] + ADP + H(+)</text>
        <dbReference type="Rhea" id="RHEA:10596"/>
        <dbReference type="Rhea" id="RHEA-COMP:10136"/>
        <dbReference type="Rhea" id="RHEA-COMP:20101"/>
        <dbReference type="ChEBI" id="CHEBI:15378"/>
        <dbReference type="ChEBI" id="CHEBI:30616"/>
        <dbReference type="ChEBI" id="CHEBI:46858"/>
        <dbReference type="ChEBI" id="CHEBI:61978"/>
        <dbReference type="ChEBI" id="CHEBI:456216"/>
        <dbReference type="EC" id="2.7.10.2"/>
    </reaction>
</comment>
<evidence type="ECO:0000256" key="9">
    <source>
        <dbReference type="ARBA" id="ARBA00022741"/>
    </source>
</evidence>
<evidence type="ECO:0000256" key="11">
    <source>
        <dbReference type="ARBA" id="ARBA00022840"/>
    </source>
</evidence>
<feature type="transmembrane region" description="Helical" evidence="17">
    <location>
        <begin position="52"/>
        <end position="70"/>
    </location>
</feature>
<feature type="coiled-coil region" evidence="16">
    <location>
        <begin position="285"/>
        <end position="333"/>
    </location>
</feature>
<evidence type="ECO:0000256" key="2">
    <source>
        <dbReference type="ARBA" id="ARBA00007316"/>
    </source>
</evidence>
<reference evidence="21" key="1">
    <citation type="journal article" date="2014" name="Int. J. Syst. Evol. Microbiol.">
        <title>Complete genome sequence of Corynebacterium casei LMG S-19264T (=DSM 44701T), isolated from a smear-ripened cheese.</title>
        <authorList>
            <consortium name="US DOE Joint Genome Institute (JGI-PGF)"/>
            <person name="Walter F."/>
            <person name="Albersmeier A."/>
            <person name="Kalinowski J."/>
            <person name="Ruckert C."/>
        </authorList>
    </citation>
    <scope>NUCLEOTIDE SEQUENCE</scope>
    <source>
        <strain evidence="21">KCTC 12711</strain>
    </source>
</reference>
<keyword evidence="5" id="KW-1003">Cell membrane</keyword>
<evidence type="ECO:0000259" key="18">
    <source>
        <dbReference type="Pfam" id="PF02706"/>
    </source>
</evidence>
<dbReference type="InterPro" id="IPR005702">
    <property type="entry name" value="Wzc-like_C"/>
</dbReference>
<dbReference type="RefSeq" id="WP_189399944.1">
    <property type="nucleotide sequence ID" value="NZ_BMXA01000002.1"/>
</dbReference>
<feature type="domain" description="Tyrosine-protein kinase G-rich" evidence="20">
    <location>
        <begin position="346"/>
        <end position="420"/>
    </location>
</feature>
<name>A0A918RSD2_9GAMM</name>
<proteinExistence type="inferred from homology"/>
<evidence type="ECO:0000256" key="13">
    <source>
        <dbReference type="ARBA" id="ARBA00023136"/>
    </source>
</evidence>
<keyword evidence="12 17" id="KW-1133">Transmembrane helix</keyword>
<evidence type="ECO:0000256" key="16">
    <source>
        <dbReference type="SAM" id="Coils"/>
    </source>
</evidence>
<evidence type="ECO:0000256" key="10">
    <source>
        <dbReference type="ARBA" id="ARBA00022777"/>
    </source>
</evidence>
<keyword evidence="16" id="KW-0175">Coiled coil</keyword>
<dbReference type="GO" id="GO:0005524">
    <property type="term" value="F:ATP binding"/>
    <property type="evidence" value="ECO:0007669"/>
    <property type="project" value="UniProtKB-KW"/>
</dbReference>
<organism evidence="21 22">
    <name type="scientific">Arenicella chitinivorans</name>
    <dbReference type="NCBI Taxonomy" id="1329800"/>
    <lineage>
        <taxon>Bacteria</taxon>
        <taxon>Pseudomonadati</taxon>
        <taxon>Pseudomonadota</taxon>
        <taxon>Gammaproteobacteria</taxon>
        <taxon>Arenicellales</taxon>
        <taxon>Arenicellaceae</taxon>
        <taxon>Arenicella</taxon>
    </lineage>
</organism>
<keyword evidence="14" id="KW-0829">Tyrosine-protein kinase</keyword>
<dbReference type="Proteomes" id="UP000614811">
    <property type="component" value="Unassembled WGS sequence"/>
</dbReference>
<keyword evidence="7" id="KW-0808">Transferase</keyword>
<dbReference type="InterPro" id="IPR025669">
    <property type="entry name" value="AAA_dom"/>
</dbReference>
<evidence type="ECO:0000256" key="1">
    <source>
        <dbReference type="ARBA" id="ARBA00004429"/>
    </source>
</evidence>
<feature type="domain" description="AAA" evidence="19">
    <location>
        <begin position="499"/>
        <end position="631"/>
    </location>
</feature>
<keyword evidence="8 17" id="KW-0812">Transmembrane</keyword>
<dbReference type="InterPro" id="IPR050445">
    <property type="entry name" value="Bact_polysacc_biosynth/exp"/>
</dbReference>
<evidence type="ECO:0000313" key="21">
    <source>
        <dbReference type="EMBL" id="GHA08310.1"/>
    </source>
</evidence>
<accession>A0A918RSD2</accession>
<dbReference type="Gene3D" id="3.40.50.300">
    <property type="entry name" value="P-loop containing nucleotide triphosphate hydrolases"/>
    <property type="match status" value="1"/>
</dbReference>
<keyword evidence="10" id="KW-0418">Kinase</keyword>
<dbReference type="PROSITE" id="PS00018">
    <property type="entry name" value="EF_HAND_1"/>
    <property type="match status" value="1"/>
</dbReference>
<evidence type="ECO:0000259" key="20">
    <source>
        <dbReference type="Pfam" id="PF13807"/>
    </source>
</evidence>
<comment type="caution">
    <text evidence="21">The sequence shown here is derived from an EMBL/GenBank/DDBJ whole genome shotgun (WGS) entry which is preliminary data.</text>
</comment>
<dbReference type="GO" id="GO:0005886">
    <property type="term" value="C:plasma membrane"/>
    <property type="evidence" value="ECO:0007669"/>
    <property type="project" value="UniProtKB-SubCell"/>
</dbReference>
<sequence>MNSTPHISTHSKSAENLVQDFLGNGQNQIAASQDTLSATLANFWQIIKDGKWGILALMLLGLIGGILKAVSETPVYQARLTMAVEPSMSHQTNINVFDPYAYRFYETQYELLKSRSVAERVVDRLNLVEREDVHHLLVPPSTMRSLAIEASKLTGIEFVDDVEVSPKKLDLSATQARQKKTWLTSVIQSGVNVSGGEKTNLVQVTFNSINPEFAAEIANELVSAYIDLGLDSQANRSQQTSLWLSQRIDDLKTTLDKAQSDLQNFLVSENLLDTDRSNQITTVELQALNSDYITAQSKLDELAKRYGTRHPKISEARAEVAAARQRLESKSRSIASSREKQVERERLERDVQVNQELYEAFLAKFKEADLSSSGSRLASARIVDRALPPRNPIYPQKQKIVMMWVFGGLCLGLMLAYVREQLDTSFRSGRHVEEKLGLPLLGVIQDMTKQVDNVERHYLSNKRSVFAESFNHIRTGVMYSNVDNPPKVMLVTSSVQSEGKTTVASNLALSYAQLGNTLLIDADLRRPRIKHIIDSDTRFGLVDYVAGVVPLQDCVRQDADEKNLFVLNSGTTPPNPLELLASDRFKSILEELRSRYSYIVVDTAPVLPASDAVVLGRLCDAVLMVVQSDRTTHHMARDAIKRLNASKVAIEGLILTQANIKKGNPYQYGGYYGYGAYAYVEDKDKA</sequence>
<gene>
    <name evidence="21" type="ORF">GCM10008090_17710</name>
</gene>
<feature type="domain" description="Polysaccharide chain length determinant N-terminal" evidence="18">
    <location>
        <begin position="40"/>
        <end position="124"/>
    </location>
</feature>
<keyword evidence="13 17" id="KW-0472">Membrane</keyword>
<dbReference type="AlphaFoldDB" id="A0A918RSD2"/>
<dbReference type="PANTHER" id="PTHR32309:SF13">
    <property type="entry name" value="FERRIC ENTEROBACTIN TRANSPORT PROTEIN FEPE"/>
    <property type="match status" value="1"/>
</dbReference>
<dbReference type="PANTHER" id="PTHR32309">
    <property type="entry name" value="TYROSINE-PROTEIN KINASE"/>
    <property type="match status" value="1"/>
</dbReference>
<evidence type="ECO:0000256" key="5">
    <source>
        <dbReference type="ARBA" id="ARBA00022475"/>
    </source>
</evidence>
<dbReference type="Pfam" id="PF13614">
    <property type="entry name" value="AAA_31"/>
    <property type="match status" value="1"/>
</dbReference>
<keyword evidence="22" id="KW-1185">Reference proteome</keyword>
<reference evidence="21" key="2">
    <citation type="submission" date="2020-09" db="EMBL/GenBank/DDBJ databases">
        <authorList>
            <person name="Sun Q."/>
            <person name="Kim S."/>
        </authorList>
    </citation>
    <scope>NUCLEOTIDE SEQUENCE</scope>
    <source>
        <strain evidence="21">KCTC 12711</strain>
    </source>
</reference>
<comment type="subcellular location">
    <subcellularLocation>
        <location evidence="1">Cell inner membrane</location>
        <topology evidence="1">Multi-pass membrane protein</topology>
    </subcellularLocation>
</comment>
<evidence type="ECO:0000256" key="8">
    <source>
        <dbReference type="ARBA" id="ARBA00022692"/>
    </source>
</evidence>
<dbReference type="InterPro" id="IPR027417">
    <property type="entry name" value="P-loop_NTPase"/>
</dbReference>
<dbReference type="EC" id="2.7.10.2" evidence="4"/>
<keyword evidence="11" id="KW-0067">ATP-binding</keyword>
<keyword evidence="6" id="KW-0997">Cell inner membrane</keyword>
<dbReference type="InterPro" id="IPR032807">
    <property type="entry name" value="GNVR"/>
</dbReference>
<keyword evidence="9" id="KW-0547">Nucleotide-binding</keyword>
<evidence type="ECO:0000313" key="22">
    <source>
        <dbReference type="Proteomes" id="UP000614811"/>
    </source>
</evidence>
<dbReference type="InterPro" id="IPR003856">
    <property type="entry name" value="LPS_length_determ_N"/>
</dbReference>
<dbReference type="Pfam" id="PF02706">
    <property type="entry name" value="Wzz"/>
    <property type="match status" value="1"/>
</dbReference>
<evidence type="ECO:0000256" key="12">
    <source>
        <dbReference type="ARBA" id="ARBA00022989"/>
    </source>
</evidence>
<dbReference type="EMBL" id="BMXA01000002">
    <property type="protein sequence ID" value="GHA08310.1"/>
    <property type="molecule type" value="Genomic_DNA"/>
</dbReference>
<dbReference type="NCBIfam" id="TIGR01007">
    <property type="entry name" value="eps_fam"/>
    <property type="match status" value="1"/>
</dbReference>
<comment type="similarity">
    <text evidence="3">Belongs to the etk/wzc family.</text>
</comment>
<comment type="similarity">
    <text evidence="2">Belongs to the CpsD/CapB family.</text>
</comment>
<dbReference type="Pfam" id="PF13807">
    <property type="entry name" value="GNVR"/>
    <property type="match status" value="1"/>
</dbReference>
<evidence type="ECO:0000256" key="7">
    <source>
        <dbReference type="ARBA" id="ARBA00022679"/>
    </source>
</evidence>
<dbReference type="GO" id="GO:0004715">
    <property type="term" value="F:non-membrane spanning protein tyrosine kinase activity"/>
    <property type="evidence" value="ECO:0007669"/>
    <property type="project" value="UniProtKB-EC"/>
</dbReference>
<evidence type="ECO:0000256" key="15">
    <source>
        <dbReference type="ARBA" id="ARBA00051245"/>
    </source>
</evidence>
<evidence type="ECO:0000256" key="6">
    <source>
        <dbReference type="ARBA" id="ARBA00022519"/>
    </source>
</evidence>
<evidence type="ECO:0000256" key="14">
    <source>
        <dbReference type="ARBA" id="ARBA00023137"/>
    </source>
</evidence>
<evidence type="ECO:0000256" key="3">
    <source>
        <dbReference type="ARBA" id="ARBA00008883"/>
    </source>
</evidence>
<dbReference type="SUPFAM" id="SSF52540">
    <property type="entry name" value="P-loop containing nucleoside triphosphate hydrolases"/>
    <property type="match status" value="1"/>
</dbReference>
<feature type="transmembrane region" description="Helical" evidence="17">
    <location>
        <begin position="400"/>
        <end position="418"/>
    </location>
</feature>
<protein>
    <recommendedName>
        <fullName evidence="4">non-specific protein-tyrosine kinase</fullName>
        <ecNumber evidence="4">2.7.10.2</ecNumber>
    </recommendedName>
</protein>
<evidence type="ECO:0000256" key="4">
    <source>
        <dbReference type="ARBA" id="ARBA00011903"/>
    </source>
</evidence>
<evidence type="ECO:0000256" key="17">
    <source>
        <dbReference type="SAM" id="Phobius"/>
    </source>
</evidence>
<dbReference type="InterPro" id="IPR018247">
    <property type="entry name" value="EF_Hand_1_Ca_BS"/>
</dbReference>
<dbReference type="CDD" id="cd05387">
    <property type="entry name" value="BY-kinase"/>
    <property type="match status" value="1"/>
</dbReference>